<dbReference type="Proteomes" id="UP000534286">
    <property type="component" value="Unassembled WGS sequence"/>
</dbReference>
<name>A0A7W7RVW9_9ACTN</name>
<evidence type="ECO:0000313" key="3">
    <source>
        <dbReference type="Proteomes" id="UP000534286"/>
    </source>
</evidence>
<gene>
    <name evidence="2" type="ORF">FHR32_003450</name>
</gene>
<proteinExistence type="predicted"/>
<reference evidence="2 3" key="1">
    <citation type="submission" date="2020-08" db="EMBL/GenBank/DDBJ databases">
        <title>Sequencing the genomes of 1000 actinobacteria strains.</title>
        <authorList>
            <person name="Klenk H.-P."/>
        </authorList>
    </citation>
    <scope>NUCLEOTIDE SEQUENCE [LARGE SCALE GENOMIC DNA]</scope>
    <source>
        <strain evidence="2 3">DSM 43023</strain>
    </source>
</reference>
<protein>
    <submittedName>
        <fullName evidence="2">Uncharacterized protein</fullName>
    </submittedName>
</protein>
<keyword evidence="3" id="KW-1185">Reference proteome</keyword>
<feature type="signal peptide" evidence="1">
    <location>
        <begin position="1"/>
        <end position="21"/>
    </location>
</feature>
<dbReference type="RefSeq" id="WP_184755202.1">
    <property type="nucleotide sequence ID" value="NZ_BAABEK010000094.1"/>
</dbReference>
<accession>A0A7W7RVW9</accession>
<organism evidence="2 3">
    <name type="scientific">Streptosporangium album</name>
    <dbReference type="NCBI Taxonomy" id="47479"/>
    <lineage>
        <taxon>Bacteria</taxon>
        <taxon>Bacillati</taxon>
        <taxon>Actinomycetota</taxon>
        <taxon>Actinomycetes</taxon>
        <taxon>Streptosporangiales</taxon>
        <taxon>Streptosporangiaceae</taxon>
        <taxon>Streptosporangium</taxon>
    </lineage>
</organism>
<feature type="chain" id="PRO_5039567193" evidence="1">
    <location>
        <begin position="22"/>
        <end position="287"/>
    </location>
</feature>
<dbReference type="AlphaFoldDB" id="A0A7W7RVW9"/>
<sequence length="287" mass="31295">MRKLIWFLSLVLLLSAGGSDSHTSSEKFQDRAREVMDRWRGSEIDRAWRDGFVPLAGLDIAPEWLHIPDWVGVSKTNGAWALDVDLPAESPTSTQLRWPDGSTMTVPLITAATAYVELSKPDDFIEEDCPPDGCTTLRVTGAEPSDVPLLTSRGMIQVPAWHFTVKGVEEKFIYAAIPPSATTSRPTPQEGEYGEVMAFEPVPGKPRDLLLQFGHGACDDIHGARVHETRDIVVVDVDVTFSGGSCQDILLFAQTTITLSKPLGSRILLDSGTGLPVTLGIQRAPFD</sequence>
<keyword evidence="1" id="KW-0732">Signal</keyword>
<evidence type="ECO:0000256" key="1">
    <source>
        <dbReference type="SAM" id="SignalP"/>
    </source>
</evidence>
<comment type="caution">
    <text evidence="2">The sequence shown here is derived from an EMBL/GenBank/DDBJ whole genome shotgun (WGS) entry which is preliminary data.</text>
</comment>
<dbReference type="EMBL" id="JACHJU010000001">
    <property type="protein sequence ID" value="MBB4939145.1"/>
    <property type="molecule type" value="Genomic_DNA"/>
</dbReference>
<evidence type="ECO:0000313" key="2">
    <source>
        <dbReference type="EMBL" id="MBB4939145.1"/>
    </source>
</evidence>